<sequence length="150" mass="16024">MFEATRPGGRRPSRRGPVKSAVPSNVVSLVRRCSRTACGRPAVATLTYVYADSTAVLGPLATYAEPHCYDLCAEHSERLTAPRGWEVVRLTDGGPPSRPSGDDLEALANAVREAARPHDRAAEAGKSVPGPQATGETRRGHLRVLRSPES</sequence>
<feature type="region of interest" description="Disordered" evidence="1">
    <location>
        <begin position="113"/>
        <end position="150"/>
    </location>
</feature>
<protein>
    <recommendedName>
        <fullName evidence="4">DUF3499 domain-containing protein</fullName>
    </recommendedName>
</protein>
<keyword evidence="3" id="KW-1185">Reference proteome</keyword>
<dbReference type="InterPro" id="IPR021888">
    <property type="entry name" value="DUF3499"/>
</dbReference>
<dbReference type="EMBL" id="BMVP01000023">
    <property type="protein sequence ID" value="GHB83212.1"/>
    <property type="molecule type" value="Genomic_DNA"/>
</dbReference>
<gene>
    <name evidence="2" type="ORF">GCM10010347_62610</name>
</gene>
<dbReference type="Pfam" id="PF12005">
    <property type="entry name" value="DUF3499"/>
    <property type="match status" value="1"/>
</dbReference>
<evidence type="ECO:0000256" key="1">
    <source>
        <dbReference type="SAM" id="MobiDB-lite"/>
    </source>
</evidence>
<dbReference type="Proteomes" id="UP000642673">
    <property type="component" value="Unassembled WGS sequence"/>
</dbReference>
<feature type="compositionally biased region" description="Basic and acidic residues" evidence="1">
    <location>
        <begin position="113"/>
        <end position="123"/>
    </location>
</feature>
<evidence type="ECO:0000313" key="2">
    <source>
        <dbReference type="EMBL" id="GHB83212.1"/>
    </source>
</evidence>
<evidence type="ECO:0000313" key="3">
    <source>
        <dbReference type="Proteomes" id="UP000642673"/>
    </source>
</evidence>
<name>A0ABQ3F1V5_9ACTN</name>
<feature type="region of interest" description="Disordered" evidence="1">
    <location>
        <begin position="1"/>
        <end position="20"/>
    </location>
</feature>
<evidence type="ECO:0008006" key="4">
    <source>
        <dbReference type="Google" id="ProtNLM"/>
    </source>
</evidence>
<reference evidence="3" key="1">
    <citation type="journal article" date="2019" name="Int. J. Syst. Evol. Microbiol.">
        <title>The Global Catalogue of Microorganisms (GCM) 10K type strain sequencing project: providing services to taxonomists for standard genome sequencing and annotation.</title>
        <authorList>
            <consortium name="The Broad Institute Genomics Platform"/>
            <consortium name="The Broad Institute Genome Sequencing Center for Infectious Disease"/>
            <person name="Wu L."/>
            <person name="Ma J."/>
        </authorList>
    </citation>
    <scope>NUCLEOTIDE SEQUENCE [LARGE SCALE GENOMIC DNA]</scope>
    <source>
        <strain evidence="3">JCM 4738</strain>
    </source>
</reference>
<dbReference type="RefSeq" id="WP_190187621.1">
    <property type="nucleotide sequence ID" value="NZ_BMVP01000023.1"/>
</dbReference>
<proteinExistence type="predicted"/>
<comment type="caution">
    <text evidence="2">The sequence shown here is derived from an EMBL/GenBank/DDBJ whole genome shotgun (WGS) entry which is preliminary data.</text>
</comment>
<organism evidence="2 3">
    <name type="scientific">Streptomyces cirratus</name>
    <dbReference type="NCBI Taxonomy" id="68187"/>
    <lineage>
        <taxon>Bacteria</taxon>
        <taxon>Bacillati</taxon>
        <taxon>Actinomycetota</taxon>
        <taxon>Actinomycetes</taxon>
        <taxon>Kitasatosporales</taxon>
        <taxon>Streptomycetaceae</taxon>
        <taxon>Streptomyces</taxon>
    </lineage>
</organism>
<accession>A0ABQ3F1V5</accession>
<feature type="compositionally biased region" description="Basic residues" evidence="1">
    <location>
        <begin position="8"/>
        <end position="17"/>
    </location>
</feature>